<reference evidence="8" key="1">
    <citation type="journal article" date="2017" name="Nat. Microbiol.">
        <title>Global analysis of biosynthetic gene clusters reveals vast potential of secondary metabolite production in Penicillium species.</title>
        <authorList>
            <person name="Nielsen J.C."/>
            <person name="Grijseels S."/>
            <person name="Prigent S."/>
            <person name="Ji B."/>
            <person name="Dainat J."/>
            <person name="Nielsen K.F."/>
            <person name="Frisvad J.C."/>
            <person name="Workman M."/>
            <person name="Nielsen J."/>
        </authorList>
    </citation>
    <scope>NUCLEOTIDE SEQUENCE [LARGE SCALE GENOMIC DNA]</scope>
    <source>
        <strain evidence="8">IBT 31321</strain>
    </source>
</reference>
<comment type="catalytic activity">
    <reaction evidence="1">
        <text>Thiol-dependent hydrolysis of ester, thioester, amide, peptide and isopeptide bonds formed by the C-terminal Gly of ubiquitin (a 76-residue protein attached to proteins as an intracellular targeting signal).</text>
        <dbReference type="EC" id="3.4.19.12"/>
    </reaction>
</comment>
<evidence type="ECO:0000256" key="6">
    <source>
        <dbReference type="ARBA" id="ARBA00022807"/>
    </source>
</evidence>
<keyword evidence="6" id="KW-0788">Thiol protease</keyword>
<dbReference type="EMBL" id="MDDG01000009">
    <property type="protein sequence ID" value="OQE37675.1"/>
    <property type="molecule type" value="Genomic_DNA"/>
</dbReference>
<proteinExistence type="predicted"/>
<keyword evidence="4" id="KW-0833">Ubl conjugation pathway</keyword>
<evidence type="ECO:0000313" key="7">
    <source>
        <dbReference type="EMBL" id="OQE37675.1"/>
    </source>
</evidence>
<keyword evidence="8" id="KW-1185">Reference proteome</keyword>
<dbReference type="STRING" id="36646.A0A1V6UGT7"/>
<comment type="caution">
    <text evidence="7">The sequence shown here is derived from an EMBL/GenBank/DDBJ whole genome shotgun (WGS) entry which is preliminary data.</text>
</comment>
<gene>
    <name evidence="7" type="ORF">PENCOP_c009G05227</name>
</gene>
<dbReference type="PANTHER" id="PTHR13367">
    <property type="entry name" value="UBIQUITIN THIOESTERASE"/>
    <property type="match status" value="1"/>
</dbReference>
<evidence type="ECO:0000256" key="1">
    <source>
        <dbReference type="ARBA" id="ARBA00000707"/>
    </source>
</evidence>
<dbReference type="GO" id="GO:0006508">
    <property type="term" value="P:proteolysis"/>
    <property type="evidence" value="ECO:0007669"/>
    <property type="project" value="UniProtKB-KW"/>
</dbReference>
<accession>A0A1V6UGT7</accession>
<evidence type="ECO:0000256" key="3">
    <source>
        <dbReference type="ARBA" id="ARBA00022670"/>
    </source>
</evidence>
<dbReference type="Proteomes" id="UP000191500">
    <property type="component" value="Unassembled WGS sequence"/>
</dbReference>
<evidence type="ECO:0000313" key="8">
    <source>
        <dbReference type="Proteomes" id="UP000191500"/>
    </source>
</evidence>
<dbReference type="GO" id="GO:0004843">
    <property type="term" value="F:cysteine-type deubiquitinase activity"/>
    <property type="evidence" value="ECO:0007669"/>
    <property type="project" value="UniProtKB-EC"/>
</dbReference>
<dbReference type="AlphaFoldDB" id="A0A1V6UGT7"/>
<keyword evidence="5" id="KW-0378">Hydrolase</keyword>
<dbReference type="InterPro" id="IPR051346">
    <property type="entry name" value="OTU_Deubiquitinase"/>
</dbReference>
<keyword evidence="3" id="KW-0645">Protease</keyword>
<organism evidence="7 8">
    <name type="scientific">Penicillium coprophilum</name>
    <dbReference type="NCBI Taxonomy" id="36646"/>
    <lineage>
        <taxon>Eukaryota</taxon>
        <taxon>Fungi</taxon>
        <taxon>Dikarya</taxon>
        <taxon>Ascomycota</taxon>
        <taxon>Pezizomycotina</taxon>
        <taxon>Eurotiomycetes</taxon>
        <taxon>Eurotiomycetidae</taxon>
        <taxon>Eurotiales</taxon>
        <taxon>Aspergillaceae</taxon>
        <taxon>Penicillium</taxon>
    </lineage>
</organism>
<name>A0A1V6UGT7_9EURO</name>
<evidence type="ECO:0000256" key="5">
    <source>
        <dbReference type="ARBA" id="ARBA00022801"/>
    </source>
</evidence>
<sequence length="91" mass="10017">MVQKKAIIFVDDNDKICALDQRGVELLTHSPYAAVHAFLDEAHTRGIDLKLPSNYRAVVTLGPGITKDKLVQACMRMRKLGKGQSVVVKSP</sequence>
<dbReference type="PANTHER" id="PTHR13367:SF34">
    <property type="match status" value="1"/>
</dbReference>
<protein>
    <recommendedName>
        <fullName evidence="2">ubiquitinyl hydrolase 1</fullName>
        <ecNumber evidence="2">3.4.19.12</ecNumber>
    </recommendedName>
</protein>
<evidence type="ECO:0000256" key="4">
    <source>
        <dbReference type="ARBA" id="ARBA00022786"/>
    </source>
</evidence>
<evidence type="ECO:0000256" key="2">
    <source>
        <dbReference type="ARBA" id="ARBA00012759"/>
    </source>
</evidence>
<dbReference type="EC" id="3.4.19.12" evidence="2"/>